<proteinExistence type="predicted"/>
<reference evidence="1" key="1">
    <citation type="submission" date="2021-01" db="EMBL/GenBank/DDBJ databases">
        <authorList>
            <consortium name="Genoscope - CEA"/>
            <person name="William W."/>
        </authorList>
    </citation>
    <scope>NUCLEOTIDE SEQUENCE</scope>
</reference>
<keyword evidence="2" id="KW-1185">Reference proteome</keyword>
<gene>
    <name evidence="1" type="ORF">PSON_ATCC_30995.1.T0110503</name>
</gene>
<accession>A0A8S1KSY1</accession>
<dbReference type="Proteomes" id="UP000692954">
    <property type="component" value="Unassembled WGS sequence"/>
</dbReference>
<sequence length="75" mass="9220">MKRYLELFLQKEQQKAFLIELYFILKLNVEKSGKMKLKSVFKELLKLYKLMINLILNWLIFQQIQTINIIYQFGF</sequence>
<dbReference type="AlphaFoldDB" id="A0A8S1KSY1"/>
<organism evidence="1 2">
    <name type="scientific">Paramecium sonneborni</name>
    <dbReference type="NCBI Taxonomy" id="65129"/>
    <lineage>
        <taxon>Eukaryota</taxon>
        <taxon>Sar</taxon>
        <taxon>Alveolata</taxon>
        <taxon>Ciliophora</taxon>
        <taxon>Intramacronucleata</taxon>
        <taxon>Oligohymenophorea</taxon>
        <taxon>Peniculida</taxon>
        <taxon>Parameciidae</taxon>
        <taxon>Paramecium</taxon>
    </lineage>
</organism>
<evidence type="ECO:0000313" key="2">
    <source>
        <dbReference type="Proteomes" id="UP000692954"/>
    </source>
</evidence>
<comment type="caution">
    <text evidence="1">The sequence shown here is derived from an EMBL/GenBank/DDBJ whole genome shotgun (WGS) entry which is preliminary data.</text>
</comment>
<name>A0A8S1KSY1_9CILI</name>
<protein>
    <submittedName>
        <fullName evidence="1">Uncharacterized protein</fullName>
    </submittedName>
</protein>
<dbReference type="EMBL" id="CAJJDN010000011">
    <property type="protein sequence ID" value="CAD8058007.1"/>
    <property type="molecule type" value="Genomic_DNA"/>
</dbReference>
<evidence type="ECO:0000313" key="1">
    <source>
        <dbReference type="EMBL" id="CAD8058007.1"/>
    </source>
</evidence>